<keyword evidence="8 13" id="KW-0239">DNA-directed DNA polymerase</keyword>
<feature type="domain" description="DNA-directed DNA polymerase family B multifunctional" evidence="14">
    <location>
        <begin position="260"/>
        <end position="723"/>
    </location>
</feature>
<evidence type="ECO:0000259" key="14">
    <source>
        <dbReference type="Pfam" id="PF00136"/>
    </source>
</evidence>
<dbReference type="Gene3D" id="3.30.420.10">
    <property type="entry name" value="Ribonuclease H-like superfamily/Ribonuclease H"/>
    <property type="match status" value="1"/>
</dbReference>
<evidence type="ECO:0000256" key="12">
    <source>
        <dbReference type="ARBA" id="ARBA00049244"/>
    </source>
</evidence>
<dbReference type="InterPro" id="IPR030559">
    <property type="entry name" value="PolZ_Rev3"/>
</dbReference>
<dbReference type="Gene3D" id="3.90.1600.10">
    <property type="entry name" value="Palm domain of DNA polymerase"/>
    <property type="match status" value="1"/>
</dbReference>
<dbReference type="InterPro" id="IPR006172">
    <property type="entry name" value="DNA-dir_DNA_pol_B"/>
</dbReference>
<keyword evidence="10" id="KW-0411">Iron-sulfur</keyword>
<evidence type="ECO:0000259" key="15">
    <source>
        <dbReference type="Pfam" id="PF03104"/>
    </source>
</evidence>
<evidence type="ECO:0000256" key="11">
    <source>
        <dbReference type="ARBA" id="ARBA00023204"/>
    </source>
</evidence>
<evidence type="ECO:0000256" key="2">
    <source>
        <dbReference type="ARBA" id="ARBA00005755"/>
    </source>
</evidence>
<dbReference type="Pfam" id="PF00136">
    <property type="entry name" value="DNA_pol_B"/>
    <property type="match status" value="1"/>
</dbReference>
<evidence type="ECO:0000256" key="13">
    <source>
        <dbReference type="RuleBase" id="RU000442"/>
    </source>
</evidence>
<name>A0A7E4W7G4_PANRE</name>
<keyword evidence="13" id="KW-0235">DNA replication</keyword>
<dbReference type="Proteomes" id="UP000492821">
    <property type="component" value="Unassembled WGS sequence"/>
</dbReference>
<evidence type="ECO:0000256" key="8">
    <source>
        <dbReference type="ARBA" id="ARBA00022932"/>
    </source>
</evidence>
<dbReference type="Gene3D" id="1.10.132.60">
    <property type="entry name" value="DNA polymerase family B, C-terminal domain"/>
    <property type="match status" value="1"/>
</dbReference>
<dbReference type="InterPro" id="IPR042087">
    <property type="entry name" value="DNA_pol_B_thumb"/>
</dbReference>
<dbReference type="SUPFAM" id="SSF53098">
    <property type="entry name" value="Ribonuclease H-like"/>
    <property type="match status" value="1"/>
</dbReference>
<keyword evidence="9" id="KW-0408">Iron</keyword>
<organism evidence="16 17">
    <name type="scientific">Panagrellus redivivus</name>
    <name type="common">Microworm</name>
    <dbReference type="NCBI Taxonomy" id="6233"/>
    <lineage>
        <taxon>Eukaryota</taxon>
        <taxon>Metazoa</taxon>
        <taxon>Ecdysozoa</taxon>
        <taxon>Nematoda</taxon>
        <taxon>Chromadorea</taxon>
        <taxon>Rhabditida</taxon>
        <taxon>Tylenchina</taxon>
        <taxon>Panagrolaimomorpha</taxon>
        <taxon>Panagrolaimoidea</taxon>
        <taxon>Panagrolaimidae</taxon>
        <taxon>Panagrellus</taxon>
    </lineage>
</organism>
<dbReference type="GO" id="GO:0003677">
    <property type="term" value="F:DNA binding"/>
    <property type="evidence" value="ECO:0007669"/>
    <property type="project" value="UniProtKB-KW"/>
</dbReference>
<evidence type="ECO:0000313" key="17">
    <source>
        <dbReference type="WBParaSite" id="Pan_g7010.t1"/>
    </source>
</evidence>
<comment type="cofactor">
    <cofactor evidence="1">
        <name>[4Fe-4S] cluster</name>
        <dbReference type="ChEBI" id="CHEBI:49883"/>
    </cofactor>
</comment>
<evidence type="ECO:0000256" key="4">
    <source>
        <dbReference type="ARBA" id="ARBA00022695"/>
    </source>
</evidence>
<keyword evidence="3 13" id="KW-0808">Transferase</keyword>
<dbReference type="PANTHER" id="PTHR45812">
    <property type="entry name" value="DNA POLYMERASE ZETA CATALYTIC SUBUNIT"/>
    <property type="match status" value="1"/>
</dbReference>
<dbReference type="PROSITE" id="PS00116">
    <property type="entry name" value="DNA_POLYMERASE_B"/>
    <property type="match status" value="1"/>
</dbReference>
<dbReference type="InterPro" id="IPR006133">
    <property type="entry name" value="DNA-dir_DNA_pol_B_exonuc"/>
</dbReference>
<proteinExistence type="inferred from homology"/>
<dbReference type="GO" id="GO:0006260">
    <property type="term" value="P:DNA replication"/>
    <property type="evidence" value="ECO:0007669"/>
    <property type="project" value="UniProtKB-KW"/>
</dbReference>
<evidence type="ECO:0000256" key="7">
    <source>
        <dbReference type="ARBA" id="ARBA00022833"/>
    </source>
</evidence>
<comment type="similarity">
    <text evidence="2 13">Belongs to the DNA polymerase type-B family.</text>
</comment>
<keyword evidence="11" id="KW-0234">DNA repair</keyword>
<protein>
    <recommendedName>
        <fullName evidence="13">DNA polymerase</fullName>
        <ecNumber evidence="13">2.7.7.7</ecNumber>
    </recommendedName>
</protein>
<evidence type="ECO:0000256" key="10">
    <source>
        <dbReference type="ARBA" id="ARBA00023014"/>
    </source>
</evidence>
<accession>A0A7E4W7G4</accession>
<dbReference type="GO" id="GO:0003887">
    <property type="term" value="F:DNA-directed DNA polymerase activity"/>
    <property type="evidence" value="ECO:0007669"/>
    <property type="project" value="UniProtKB-KW"/>
</dbReference>
<evidence type="ECO:0000256" key="5">
    <source>
        <dbReference type="ARBA" id="ARBA00022723"/>
    </source>
</evidence>
<dbReference type="InterPro" id="IPR006134">
    <property type="entry name" value="DNA-dir_DNA_pol_B_multi_dom"/>
</dbReference>
<dbReference type="SUPFAM" id="SSF56672">
    <property type="entry name" value="DNA/RNA polymerases"/>
    <property type="match status" value="1"/>
</dbReference>
<dbReference type="FunFam" id="1.10.287.690:FF:000002">
    <property type="entry name" value="DNA polymerase zeta"/>
    <property type="match status" value="1"/>
</dbReference>
<dbReference type="GO" id="GO:0016035">
    <property type="term" value="C:zeta DNA polymerase complex"/>
    <property type="evidence" value="ECO:0007669"/>
    <property type="project" value="InterPro"/>
</dbReference>
<dbReference type="GO" id="GO:0046872">
    <property type="term" value="F:metal ion binding"/>
    <property type="evidence" value="ECO:0007669"/>
    <property type="project" value="UniProtKB-KW"/>
</dbReference>
<dbReference type="InterPro" id="IPR043502">
    <property type="entry name" value="DNA/RNA_pol_sf"/>
</dbReference>
<dbReference type="GO" id="GO:0005634">
    <property type="term" value="C:nucleus"/>
    <property type="evidence" value="ECO:0007669"/>
    <property type="project" value="TreeGrafter"/>
</dbReference>
<keyword evidence="4 13" id="KW-0548">Nucleotidyltransferase</keyword>
<evidence type="ECO:0000256" key="9">
    <source>
        <dbReference type="ARBA" id="ARBA00023004"/>
    </source>
</evidence>
<dbReference type="GO" id="GO:0000724">
    <property type="term" value="P:double-strand break repair via homologous recombination"/>
    <property type="evidence" value="ECO:0007669"/>
    <property type="project" value="TreeGrafter"/>
</dbReference>
<keyword evidence="13" id="KW-0238">DNA-binding</keyword>
<evidence type="ECO:0000256" key="3">
    <source>
        <dbReference type="ARBA" id="ARBA00022679"/>
    </source>
</evidence>
<keyword evidence="7" id="KW-0862">Zinc</keyword>
<dbReference type="WBParaSite" id="Pan_g7010.t1">
    <property type="protein sequence ID" value="Pan_g7010.t1"/>
    <property type="gene ID" value="Pan_g7010"/>
</dbReference>
<dbReference type="InterPro" id="IPR023211">
    <property type="entry name" value="DNA_pol_palm_dom_sf"/>
</dbReference>
<dbReference type="PRINTS" id="PR00106">
    <property type="entry name" value="DNAPOLB"/>
</dbReference>
<sequence>MESPTKITSSQKAASDLFTESMRASSVHGLTVLSIEVLFACCGGGATADHFLPDPAKDPILGIFFAIYPDVCISFQRPKHHGGFIRSDIRFDATEFPNVSHFDSEVDLLDALANLIRTHDPDIIVGYDINRTSLAYCLKRANTLQCSSLGEAVSRLRVDGTPIVELADVRGRILLNVWDIVRSDHPMRHYRLSAVVSSILRRRFADVSQKWIETVLSQDDASLNSMILRHFHRKADISVQILVALDIFIKTSQMARVYGIQFTEVLNRGSQFRVEAMMLRLTAAHNFIAPSVSVEQRNAMTSPETIPLNMEPRSGLYYDPVVVLDFQSLYPSVCIAYNYCFSTCIGRLNEIRQCLDNKNDEYLLGALPFDAPNVDLVADLHKHDQIHISPVGGVFVKKETRKSLIAMMLEELLETRVMVKQSMKRYDDPVLNRLLNARQLALKLIANVTYGYTSANWSGRMPCAEVADAIVSKGREALEKAIQMIVDDAKSVLPKYRGAEVIYGDTDSLFILMPGLTRAEAFVLGRQIADDVTAMNPYPMKLKFEKVMMPCCLISKKRYVGMSYENETDMEGVFDAKGIETVRRDSCEFVAHTMETVLRLLFDDNVDGAVQYLRYKMQNVEKIRLADFIISGDYRVNYAESAVLPMKKIASELEAISPLHKPVYGERLEFIVAEPPVASKNCTVYSCVFRLQKFLENPQLTVNYNYYIGRKLMPALARVFQLIPLKVNWHLGNQKQCFGCGTGADLWCSSCWSDKTALKRVIKAISDRNSAFVSSKLACMNCVKLRPSMRADIPCSNLQCVVWQHRYRVQSSNVHELLKFHKYGSTLTAIKLPNIVR</sequence>
<dbReference type="InterPro" id="IPR012337">
    <property type="entry name" value="RNaseH-like_sf"/>
</dbReference>
<evidence type="ECO:0000256" key="1">
    <source>
        <dbReference type="ARBA" id="ARBA00001966"/>
    </source>
</evidence>
<dbReference type="Pfam" id="PF03104">
    <property type="entry name" value="DNA_pol_B_exo1"/>
    <property type="match status" value="1"/>
</dbReference>
<dbReference type="EC" id="2.7.7.7" evidence="13"/>
<evidence type="ECO:0000256" key="6">
    <source>
        <dbReference type="ARBA" id="ARBA00022763"/>
    </source>
</evidence>
<evidence type="ECO:0000313" key="16">
    <source>
        <dbReference type="Proteomes" id="UP000492821"/>
    </source>
</evidence>
<dbReference type="GO" id="GO:0042276">
    <property type="term" value="P:error-prone translesion synthesis"/>
    <property type="evidence" value="ECO:0007669"/>
    <property type="project" value="TreeGrafter"/>
</dbReference>
<keyword evidence="6" id="KW-0227">DNA damage</keyword>
<dbReference type="Gene3D" id="1.10.287.690">
    <property type="entry name" value="Helix hairpin bin"/>
    <property type="match status" value="1"/>
</dbReference>
<dbReference type="GO" id="GO:0000166">
    <property type="term" value="F:nucleotide binding"/>
    <property type="evidence" value="ECO:0007669"/>
    <property type="project" value="InterPro"/>
</dbReference>
<feature type="domain" description="DNA-directed DNA polymerase family B exonuclease" evidence="15">
    <location>
        <begin position="28"/>
        <end position="195"/>
    </location>
</feature>
<dbReference type="PANTHER" id="PTHR45812:SF1">
    <property type="entry name" value="DNA POLYMERASE ZETA CATALYTIC SUBUNIT"/>
    <property type="match status" value="1"/>
</dbReference>
<dbReference type="InterPro" id="IPR017964">
    <property type="entry name" value="DNA-dir_DNA_pol_B_CS"/>
</dbReference>
<reference evidence="16" key="1">
    <citation type="journal article" date="2013" name="Genetics">
        <title>The draft genome and transcriptome of Panagrellus redivivus are shaped by the harsh demands of a free-living lifestyle.</title>
        <authorList>
            <person name="Srinivasan J."/>
            <person name="Dillman A.R."/>
            <person name="Macchietto M.G."/>
            <person name="Heikkinen L."/>
            <person name="Lakso M."/>
            <person name="Fracchia K.M."/>
            <person name="Antoshechkin I."/>
            <person name="Mortazavi A."/>
            <person name="Wong G."/>
            <person name="Sternberg P.W."/>
        </authorList>
    </citation>
    <scope>NUCLEOTIDE SEQUENCE [LARGE SCALE GENOMIC DNA]</scope>
    <source>
        <strain evidence="16">MT8872</strain>
    </source>
</reference>
<reference evidence="17" key="2">
    <citation type="submission" date="2020-10" db="UniProtKB">
        <authorList>
            <consortium name="WormBaseParasite"/>
        </authorList>
    </citation>
    <scope>IDENTIFICATION</scope>
</reference>
<dbReference type="AlphaFoldDB" id="A0A7E4W7G4"/>
<dbReference type="InterPro" id="IPR036397">
    <property type="entry name" value="RNaseH_sf"/>
</dbReference>
<keyword evidence="16" id="KW-1185">Reference proteome</keyword>
<dbReference type="GO" id="GO:0051536">
    <property type="term" value="F:iron-sulfur cluster binding"/>
    <property type="evidence" value="ECO:0007669"/>
    <property type="project" value="UniProtKB-KW"/>
</dbReference>
<comment type="catalytic activity">
    <reaction evidence="12 13">
        <text>DNA(n) + a 2'-deoxyribonucleoside 5'-triphosphate = DNA(n+1) + diphosphate</text>
        <dbReference type="Rhea" id="RHEA:22508"/>
        <dbReference type="Rhea" id="RHEA-COMP:17339"/>
        <dbReference type="Rhea" id="RHEA-COMP:17340"/>
        <dbReference type="ChEBI" id="CHEBI:33019"/>
        <dbReference type="ChEBI" id="CHEBI:61560"/>
        <dbReference type="ChEBI" id="CHEBI:173112"/>
        <dbReference type="EC" id="2.7.7.7"/>
    </reaction>
</comment>
<keyword evidence="5" id="KW-0479">Metal-binding</keyword>
<dbReference type="SMART" id="SM00486">
    <property type="entry name" value="POLBc"/>
    <property type="match status" value="1"/>
</dbReference>